<sequence length="725" mass="83519">MRIPIITQNFTSAHQDGTPDLYSIQPLMLLPQSQQPMLDEQQNGFNNLFLHDLNRHRNTYIRSYNAYEAIKKRHDFVLRKENLKSLYRFEDRLERKQEQYIDQSLHAYEQCFVKVISNNPYSSIIGQRPRTAIPIQPQSQLPPAFDKFHAHYLTHSTPLMKIEQDSNPQQPHTALPQQQGSHRYQKNNWPKSKQTNGIYRTAQSFHDACLQQQQKQQQQQPFVQKSNEFLSFTESYLQKFGNSFLNEKQPPSTIVGQKPYENERRRPLSAAPSLGSAATVDIAKKEQQPPEPPTVTIKTTIQQRSKAPQSSPVHGYNDAVRDGALLRNDSDDDPKVKRKQSSKRLKNGNTKQVVVNLTTANNKKSTIVTTSITDNGDILKDAMFVQNYNEPMPTPTPAPSTIESQTKSTIKLYKKSSPSSSIVNRRRSSVSSSNNKLSASPVPSQMVETEVPVTEKEPDDLVIKSIEQEQVVNEEKDDELEAINTDPNTNILKQLPLPNKRIKISAFDNNSEAMNDLVIFDLGLGSGKHKQSRKSPAEEEDKITRENDKGTMDLLEKIKQGTNPLLLGQMALSQQGCRFELPYDLKQLEKLKPTEYLSRYCRLSSRRQYLFRRIFDKFRNSNYRMEVNHLYNAIKDIHTNNFKQEQWDKLLELIDLQEEKQLIFDTFAGIAALYERLLYNEQRTDTHDTNDFHKDTIEICDFESLDRKLDGLDIPNVIRQLLNAL</sequence>
<dbReference type="PANTHER" id="PTHR36696:SF1">
    <property type="entry name" value="EF-HAND DOMAIN-CONTAINING PROTEIN"/>
    <property type="match status" value="1"/>
</dbReference>
<name>A0A814HAX1_9BILA</name>
<accession>A0A814HAX1</accession>
<evidence type="ECO:0000313" key="3">
    <source>
        <dbReference type="EMBL" id="CAF3778461.1"/>
    </source>
</evidence>
<dbReference type="AlphaFoldDB" id="A0A814HAX1"/>
<dbReference type="Proteomes" id="UP000663829">
    <property type="component" value="Unassembled WGS sequence"/>
</dbReference>
<dbReference type="OrthoDB" id="10021598at2759"/>
<reference evidence="2" key="1">
    <citation type="submission" date="2021-02" db="EMBL/GenBank/DDBJ databases">
        <authorList>
            <person name="Nowell W R."/>
        </authorList>
    </citation>
    <scope>NUCLEOTIDE SEQUENCE</scope>
</reference>
<keyword evidence="4" id="KW-1185">Reference proteome</keyword>
<feature type="compositionally biased region" description="Polar residues" evidence="1">
    <location>
        <begin position="296"/>
        <end position="312"/>
    </location>
</feature>
<feature type="region of interest" description="Disordered" evidence="1">
    <location>
        <begin position="163"/>
        <end position="194"/>
    </location>
</feature>
<protein>
    <submittedName>
        <fullName evidence="2">Uncharacterized protein</fullName>
    </submittedName>
</protein>
<dbReference type="EMBL" id="CAJNOQ010003334">
    <property type="protein sequence ID" value="CAF1007243.1"/>
    <property type="molecule type" value="Genomic_DNA"/>
</dbReference>
<dbReference type="EMBL" id="CAJOBC010003334">
    <property type="protein sequence ID" value="CAF3778461.1"/>
    <property type="molecule type" value="Genomic_DNA"/>
</dbReference>
<feature type="compositionally biased region" description="Basic residues" evidence="1">
    <location>
        <begin position="336"/>
        <end position="346"/>
    </location>
</feature>
<proteinExistence type="predicted"/>
<evidence type="ECO:0000313" key="2">
    <source>
        <dbReference type="EMBL" id="CAF1007243.1"/>
    </source>
</evidence>
<feature type="compositionally biased region" description="Polar residues" evidence="1">
    <location>
        <begin position="399"/>
        <end position="409"/>
    </location>
</feature>
<evidence type="ECO:0000256" key="1">
    <source>
        <dbReference type="SAM" id="MobiDB-lite"/>
    </source>
</evidence>
<feature type="region of interest" description="Disordered" evidence="1">
    <location>
        <begin position="392"/>
        <end position="454"/>
    </location>
</feature>
<feature type="compositionally biased region" description="Polar residues" evidence="1">
    <location>
        <begin position="244"/>
        <end position="255"/>
    </location>
</feature>
<dbReference type="Proteomes" id="UP000681722">
    <property type="component" value="Unassembled WGS sequence"/>
</dbReference>
<dbReference type="PANTHER" id="PTHR36696">
    <property type="entry name" value="AGAP012002-PA"/>
    <property type="match status" value="1"/>
</dbReference>
<feature type="compositionally biased region" description="Low complexity" evidence="1">
    <location>
        <begin position="415"/>
        <end position="452"/>
    </location>
</feature>
<feature type="compositionally biased region" description="Low complexity" evidence="1">
    <location>
        <begin position="268"/>
        <end position="278"/>
    </location>
</feature>
<organism evidence="2 4">
    <name type="scientific">Didymodactylos carnosus</name>
    <dbReference type="NCBI Taxonomy" id="1234261"/>
    <lineage>
        <taxon>Eukaryota</taxon>
        <taxon>Metazoa</taxon>
        <taxon>Spiralia</taxon>
        <taxon>Gnathifera</taxon>
        <taxon>Rotifera</taxon>
        <taxon>Eurotatoria</taxon>
        <taxon>Bdelloidea</taxon>
        <taxon>Philodinida</taxon>
        <taxon>Philodinidae</taxon>
        <taxon>Didymodactylos</taxon>
    </lineage>
</organism>
<feature type="region of interest" description="Disordered" evidence="1">
    <location>
        <begin position="244"/>
        <end position="352"/>
    </location>
</feature>
<comment type="caution">
    <text evidence="2">The sequence shown here is derived from an EMBL/GenBank/DDBJ whole genome shotgun (WGS) entry which is preliminary data.</text>
</comment>
<feature type="compositionally biased region" description="Polar residues" evidence="1">
    <location>
        <begin position="165"/>
        <end position="194"/>
    </location>
</feature>
<evidence type="ECO:0000313" key="4">
    <source>
        <dbReference type="Proteomes" id="UP000663829"/>
    </source>
</evidence>
<gene>
    <name evidence="2" type="ORF">GPM918_LOCUS14074</name>
    <name evidence="3" type="ORF">SRO942_LOCUS14074</name>
</gene>